<evidence type="ECO:0000313" key="2">
    <source>
        <dbReference type="Proteomes" id="UP000006875"/>
    </source>
</evidence>
<dbReference type="Proteomes" id="UP000006875">
    <property type="component" value="Plasmid pILYOP01"/>
</dbReference>
<reference evidence="1 2" key="1">
    <citation type="journal article" date="2010" name="Stand. Genomic Sci.">
        <title>Complete genome sequence of Ilyobacter polytropus type strain (CuHbu1).</title>
        <authorList>
            <person name="Sikorski J."/>
            <person name="Chertkov O."/>
            <person name="Lapidus A."/>
            <person name="Nolan M."/>
            <person name="Lucas S."/>
            <person name="Del Rio T.G."/>
            <person name="Tice H."/>
            <person name="Cheng J.F."/>
            <person name="Tapia R."/>
            <person name="Han C."/>
            <person name="Goodwin L."/>
            <person name="Pitluck S."/>
            <person name="Liolios K."/>
            <person name="Ivanova N."/>
            <person name="Mavromatis K."/>
            <person name="Mikhailova N."/>
            <person name="Pati A."/>
            <person name="Chen A."/>
            <person name="Palaniappan K."/>
            <person name="Land M."/>
            <person name="Hauser L."/>
            <person name="Chang Y.J."/>
            <person name="Jeffries C.D."/>
            <person name="Brambilla E."/>
            <person name="Yasawong M."/>
            <person name="Rohde M."/>
            <person name="Pukall R."/>
            <person name="Spring S."/>
            <person name="Goker M."/>
            <person name="Woyke T."/>
            <person name="Bristow J."/>
            <person name="Eisen J.A."/>
            <person name="Markowitz V."/>
            <person name="Hugenholtz P."/>
            <person name="Kyrpides N.C."/>
            <person name="Klenk H.P."/>
        </authorList>
    </citation>
    <scope>NUCLEOTIDE SEQUENCE [LARGE SCALE GENOMIC DNA]</scope>
    <source>
        <strain evidence="2">ATCC 51220 / DSM 2926 / LMG 16218 / CuHBu1</strain>
        <plasmid evidence="2">pILYOP01</plasmid>
    </source>
</reference>
<name>E3HBN4_ILYPC</name>
<accession>E3HBN4</accession>
<evidence type="ECO:0000313" key="1">
    <source>
        <dbReference type="EMBL" id="ADO83730.1"/>
    </source>
</evidence>
<proteinExistence type="predicted"/>
<dbReference type="AlphaFoldDB" id="E3HBN4"/>
<keyword evidence="1" id="KW-0614">Plasmid</keyword>
<organism evidence="1 2">
    <name type="scientific">Ilyobacter polytropus (strain ATCC 51220 / DSM 2926 / LMG 16218 / CuHBu1)</name>
    <dbReference type="NCBI Taxonomy" id="572544"/>
    <lineage>
        <taxon>Bacteria</taxon>
        <taxon>Fusobacteriati</taxon>
        <taxon>Fusobacteriota</taxon>
        <taxon>Fusobacteriia</taxon>
        <taxon>Fusobacteriales</taxon>
        <taxon>Fusobacteriaceae</taxon>
        <taxon>Ilyobacter</taxon>
    </lineage>
</organism>
<protein>
    <submittedName>
        <fullName evidence="1">Uncharacterized protein</fullName>
    </submittedName>
</protein>
<dbReference type="KEGG" id="ipo:Ilyop_1959"/>
<geneLocation type="plasmid" evidence="1 2">
    <name>pILYOP01</name>
</geneLocation>
<gene>
    <name evidence="1" type="ordered locus">Ilyop_1959</name>
</gene>
<dbReference type="HOGENOM" id="CLU_1924729_0_0_0"/>
<dbReference type="RefSeq" id="WP_013388392.1">
    <property type="nucleotide sequence ID" value="NC_014633.1"/>
</dbReference>
<dbReference type="EMBL" id="CP002282">
    <property type="protein sequence ID" value="ADO83730.1"/>
    <property type="molecule type" value="Genomic_DNA"/>
</dbReference>
<keyword evidence="2" id="KW-1185">Reference proteome</keyword>
<sequence length="131" mass="15486">MITAAYRNKNSNVYIHFGGANQLEQAKCEGFELLLSLQRFVMDPCQKRLQEAKEEIADRIITAQQMIENSQGAIRNDFDDHCRHFKDALESHGLHHQFQNILETYRDDIREIIKRKIDRTLERIESGYYDK</sequence>